<sequence>MDVAPITGGIHSKRMDPAVHLNEECMVQVFSFVGGRLASGVASSIAIDGGSTSEETETTEESVGLCISEAFSCYELLASVSWGWKAIVDKHSRHLYSDLCVNFEAIPIEHLEFFTDWTCLHKFRVKSILCYSGDCQKAATRILRDCDTSKLTLASIVIPANESAATTDKEDSPSNEGQQHLMLQEALAQECPELETLCFQLVVNQNDLGSDFMNPALFALPSITSLVVSVSTDCCVLDDEMIFSRLIQGFPNLQKLELESNQESFCERSNPVIFHIASTTLEHLYVPSLCTEFVYLSLDCPSLQLFICAGDATPEDRNILRLKQTVLSAESVTESCLGAIRQEDSDEQQLECFEFRKLLG</sequence>
<reference evidence="1" key="1">
    <citation type="submission" date="2020-06" db="EMBL/GenBank/DDBJ databases">
        <authorList>
            <consortium name="Plant Systems Biology data submission"/>
        </authorList>
    </citation>
    <scope>NUCLEOTIDE SEQUENCE</scope>
    <source>
        <strain evidence="1">D6</strain>
    </source>
</reference>
<dbReference type="Proteomes" id="UP001153069">
    <property type="component" value="Unassembled WGS sequence"/>
</dbReference>
<dbReference type="SUPFAM" id="SSF52047">
    <property type="entry name" value="RNI-like"/>
    <property type="match status" value="1"/>
</dbReference>
<keyword evidence="2" id="KW-1185">Reference proteome</keyword>
<evidence type="ECO:0000313" key="1">
    <source>
        <dbReference type="EMBL" id="CAB9510049.1"/>
    </source>
</evidence>
<comment type="caution">
    <text evidence="1">The sequence shown here is derived from an EMBL/GenBank/DDBJ whole genome shotgun (WGS) entry which is preliminary data.</text>
</comment>
<dbReference type="AlphaFoldDB" id="A0A9N8E1N5"/>
<protein>
    <submittedName>
        <fullName evidence="1">Uncharacterized protein</fullName>
    </submittedName>
</protein>
<gene>
    <name evidence="1" type="ORF">SEMRO_417_G138780.1</name>
</gene>
<name>A0A9N8E1N5_9STRA</name>
<organism evidence="1 2">
    <name type="scientific">Seminavis robusta</name>
    <dbReference type="NCBI Taxonomy" id="568900"/>
    <lineage>
        <taxon>Eukaryota</taxon>
        <taxon>Sar</taxon>
        <taxon>Stramenopiles</taxon>
        <taxon>Ochrophyta</taxon>
        <taxon>Bacillariophyta</taxon>
        <taxon>Bacillariophyceae</taxon>
        <taxon>Bacillariophycidae</taxon>
        <taxon>Naviculales</taxon>
        <taxon>Naviculaceae</taxon>
        <taxon>Seminavis</taxon>
    </lineage>
</organism>
<dbReference type="EMBL" id="CAICTM010000416">
    <property type="protein sequence ID" value="CAB9510049.1"/>
    <property type="molecule type" value="Genomic_DNA"/>
</dbReference>
<proteinExistence type="predicted"/>
<evidence type="ECO:0000313" key="2">
    <source>
        <dbReference type="Proteomes" id="UP001153069"/>
    </source>
</evidence>
<accession>A0A9N8E1N5</accession>